<comment type="function">
    <text evidence="5">Transglycosidase operating by a ping-pong reaction mechanism. Involved in the synthesis of raffinose, a major soluble carbohydrate in seeds, roots and tubers.</text>
</comment>
<dbReference type="Pfam" id="PF00076">
    <property type="entry name" value="RRM_1"/>
    <property type="match status" value="2"/>
</dbReference>
<organism evidence="10 11">
    <name type="scientific">Corchorus capsularis</name>
    <name type="common">Jute</name>
    <dbReference type="NCBI Taxonomy" id="210143"/>
    <lineage>
        <taxon>Eukaryota</taxon>
        <taxon>Viridiplantae</taxon>
        <taxon>Streptophyta</taxon>
        <taxon>Embryophyta</taxon>
        <taxon>Tracheophyta</taxon>
        <taxon>Spermatophyta</taxon>
        <taxon>Magnoliopsida</taxon>
        <taxon>eudicotyledons</taxon>
        <taxon>Gunneridae</taxon>
        <taxon>Pentapetalae</taxon>
        <taxon>rosids</taxon>
        <taxon>malvids</taxon>
        <taxon>Malvales</taxon>
        <taxon>Malvaceae</taxon>
        <taxon>Grewioideae</taxon>
        <taxon>Apeibeae</taxon>
        <taxon>Corchorus</taxon>
    </lineage>
</organism>
<dbReference type="PROSITE" id="PS50102">
    <property type="entry name" value="RRM"/>
    <property type="match status" value="2"/>
</dbReference>
<evidence type="ECO:0000256" key="3">
    <source>
        <dbReference type="ARBA" id="ARBA00022884"/>
    </source>
</evidence>
<dbReference type="SUPFAM" id="SSF54928">
    <property type="entry name" value="RNA-binding domain, RBD"/>
    <property type="match status" value="2"/>
</dbReference>
<evidence type="ECO:0000256" key="7">
    <source>
        <dbReference type="PROSITE-ProRule" id="PRU00176"/>
    </source>
</evidence>
<evidence type="ECO:0000256" key="2">
    <source>
        <dbReference type="ARBA" id="ARBA00012708"/>
    </source>
</evidence>
<dbReference type="OMA" id="YNRESEQ"/>
<dbReference type="GO" id="GO:0047274">
    <property type="term" value="F:galactinol-sucrose galactosyltransferase activity"/>
    <property type="evidence" value="ECO:0007669"/>
    <property type="project" value="UniProtKB-EC"/>
</dbReference>
<dbReference type="PANTHER" id="PTHR31268:SF35">
    <property type="entry name" value="GALACTINOL--SUCROSE GALACTOSYLTRANSFERASE"/>
    <property type="match status" value="1"/>
</dbReference>
<dbReference type="Gene3D" id="3.20.20.70">
    <property type="entry name" value="Aldolase class I"/>
    <property type="match status" value="1"/>
</dbReference>
<dbReference type="InterPro" id="IPR035979">
    <property type="entry name" value="RBD_domain_sf"/>
</dbReference>
<feature type="domain" description="RRM" evidence="9">
    <location>
        <begin position="894"/>
        <end position="969"/>
    </location>
</feature>
<evidence type="ECO:0000256" key="6">
    <source>
        <dbReference type="ARBA" id="ARBA00049426"/>
    </source>
</evidence>
<evidence type="ECO:0000256" key="1">
    <source>
        <dbReference type="ARBA" id="ARBA00007240"/>
    </source>
</evidence>
<protein>
    <recommendedName>
        <fullName evidence="2">galactinol--sucrose galactosyltransferase</fullName>
        <ecNumber evidence="2">2.4.1.82</ecNumber>
    </recommendedName>
</protein>
<dbReference type="EMBL" id="AWWV01007864">
    <property type="protein sequence ID" value="OMO94434.1"/>
    <property type="molecule type" value="Genomic_DNA"/>
</dbReference>
<evidence type="ECO:0000256" key="4">
    <source>
        <dbReference type="ARBA" id="ARBA00023277"/>
    </source>
</evidence>
<gene>
    <name evidence="10" type="ORF">CCACVL1_06007</name>
</gene>
<dbReference type="GO" id="GO:0003723">
    <property type="term" value="F:RNA binding"/>
    <property type="evidence" value="ECO:0007669"/>
    <property type="project" value="UniProtKB-UniRule"/>
</dbReference>
<sequence length="970" mass="107193">MGSNEGVVISAEPGVQGGSFMVSGRAVFTKVPDNIMVTPVRDGAVFVGATAKSSSYRHVFSLGVLQGHRLVCLFRFKIWWMLPCFGSSGCDVPAETQMLLLEAREDNNFYLLILPVLDGQFRTTLQGSLDNELRFCIESGDPDVQTTQIMEPVFINSGDNPFTLIRNSIKILEEHKGTFKHIDNKQMPQHIDWFGWNTWDAFYENVNPEGIVEGLECFSEGGCPPKFLTIDEGWQNLVPSYQDKATDELARLLNLEENDKFKGSSLVKPGNNLRDFINTIKQKYGLKYVYVWHALVGYWGGVLPESDAMKKYDPRIQSVTQSPGNLTHIICPTLDMMQQKGIGLIDPSKIRNFYKDYHTYLASCGVDGVKVDVQNVLELLSAGYGGRVSLTRKYLESLEDSVLENFHANNLICSMSLNTDFLYSARKAAAARATEDFMPNEPTFQTLHVAAAAFNSLLLGEIVVPDWDMFYSDHFTAEFHGAARALSGSAVYVSNKPGSHNFDIIKKLVLPDGSILRAKHAGRPTRDCLFLDPVTDGNSLLKIWNMNNLSGVIGVFNCQRAGIWPPIKGSIYEPVPGSGTPITGSIKALDVDSLEEVAGDNWRGHCAVYAHLSGSLKTMLKDAKFEVALEHLKCDIFTVSPIRVFGDNLRFAPIGLLDMYNSGGAVEAIKYENSSCLVSLPSIFTSSSKAPSLLSLPPKPIKLFLSSSHSSTLSALRTKTHFPSLVAFVAQTSDWAQQEGENDTTITIDGEEQQVQEETESESEGELTWENEESDGAEAKLSDWEAEEGEDAAFLGQGGDSEEEESIPEPPEEAKLFVGNLPYDVDSQSLAMLFDKAGTVEIAEVIYNRESEQSRGFGFVTMSTDLNGRLLTVNKAAPRGSRVDRPPRAYEPAFRIYVGNLPWDVDNARLEQVFSEHGKVVDARVVYDRETGRSRGFGFVTMASEAELNDAMAALDGQCNMLEIDFSWLL</sequence>
<dbReference type="STRING" id="210143.A0A1R3JHY2"/>
<name>A0A1R3JHY2_COCAP</name>
<dbReference type="SMART" id="SM00360">
    <property type="entry name" value="RRM"/>
    <property type="match status" value="2"/>
</dbReference>
<feature type="compositionally biased region" description="Acidic residues" evidence="8">
    <location>
        <begin position="800"/>
        <end position="810"/>
    </location>
</feature>
<comment type="similarity">
    <text evidence="1">Belongs to the glycosyl hydrolases 36 family.</text>
</comment>
<dbReference type="InterPro" id="IPR000504">
    <property type="entry name" value="RRM_dom"/>
</dbReference>
<keyword evidence="4" id="KW-0119">Carbohydrate metabolism</keyword>
<accession>A0A1R3JHY2</accession>
<dbReference type="CDD" id="cd21608">
    <property type="entry name" value="RRM2_NsCP33_like"/>
    <property type="match status" value="1"/>
</dbReference>
<dbReference type="PANTHER" id="PTHR31268">
    <property type="match status" value="1"/>
</dbReference>
<feature type="domain" description="RRM" evidence="9">
    <location>
        <begin position="814"/>
        <end position="864"/>
    </location>
</feature>
<evidence type="ECO:0000256" key="8">
    <source>
        <dbReference type="SAM" id="MobiDB-lite"/>
    </source>
</evidence>
<dbReference type="InterPro" id="IPR013785">
    <property type="entry name" value="Aldolase_TIM"/>
</dbReference>
<keyword evidence="3 7" id="KW-0694">RNA-binding</keyword>
<dbReference type="Gene3D" id="3.30.70.330">
    <property type="match status" value="2"/>
</dbReference>
<dbReference type="Pfam" id="PF05691">
    <property type="entry name" value="Raffinose_syn"/>
    <property type="match status" value="1"/>
</dbReference>
<dbReference type="SUPFAM" id="SSF51445">
    <property type="entry name" value="(Trans)glycosidases"/>
    <property type="match status" value="1"/>
</dbReference>
<evidence type="ECO:0000313" key="10">
    <source>
        <dbReference type="EMBL" id="OMO94434.1"/>
    </source>
</evidence>
<keyword evidence="11" id="KW-1185">Reference proteome</keyword>
<dbReference type="Gramene" id="OMO94434">
    <property type="protein sequence ID" value="OMO94434"/>
    <property type="gene ID" value="CCACVL1_06007"/>
</dbReference>
<comment type="catalytic activity">
    <reaction evidence="6">
        <text>alpha-D-galactosyl-(1-&gt;3)-1D-myo-inositol + sucrose = raffinose + myo-inositol</text>
        <dbReference type="Rhea" id="RHEA:20161"/>
        <dbReference type="ChEBI" id="CHEBI:16634"/>
        <dbReference type="ChEBI" id="CHEBI:17268"/>
        <dbReference type="ChEBI" id="CHEBI:17505"/>
        <dbReference type="ChEBI" id="CHEBI:17992"/>
        <dbReference type="EC" id="2.4.1.82"/>
    </reaction>
</comment>
<proteinExistence type="inferred from homology"/>
<dbReference type="EC" id="2.4.1.82" evidence="2"/>
<reference evidence="10 11" key="1">
    <citation type="submission" date="2013-09" db="EMBL/GenBank/DDBJ databases">
        <title>Corchorus capsularis genome sequencing.</title>
        <authorList>
            <person name="Alam M."/>
            <person name="Haque M.S."/>
            <person name="Islam M.S."/>
            <person name="Emdad E.M."/>
            <person name="Islam M.M."/>
            <person name="Ahmed B."/>
            <person name="Halim A."/>
            <person name="Hossen Q.M.M."/>
            <person name="Hossain M.Z."/>
            <person name="Ahmed R."/>
            <person name="Khan M.M."/>
            <person name="Islam R."/>
            <person name="Rashid M.M."/>
            <person name="Khan S.A."/>
            <person name="Rahman M.S."/>
            <person name="Alam M."/>
        </authorList>
    </citation>
    <scope>NUCLEOTIDE SEQUENCE [LARGE SCALE GENOMIC DNA]</scope>
    <source>
        <strain evidence="11">cv. CVL-1</strain>
        <tissue evidence="10">Whole seedling</tissue>
    </source>
</reference>
<evidence type="ECO:0000313" key="11">
    <source>
        <dbReference type="Proteomes" id="UP000188268"/>
    </source>
</evidence>
<feature type="region of interest" description="Disordered" evidence="8">
    <location>
        <begin position="750"/>
        <end position="810"/>
    </location>
</feature>
<dbReference type="InterPro" id="IPR008811">
    <property type="entry name" value="Glycosyl_hydrolases_36"/>
</dbReference>
<dbReference type="InterPro" id="IPR012677">
    <property type="entry name" value="Nucleotide-bd_a/b_plait_sf"/>
</dbReference>
<dbReference type="AlphaFoldDB" id="A0A1R3JHY2"/>
<feature type="compositionally biased region" description="Acidic residues" evidence="8">
    <location>
        <begin position="750"/>
        <end position="776"/>
    </location>
</feature>
<dbReference type="OrthoDB" id="4664297at2759"/>
<evidence type="ECO:0000256" key="5">
    <source>
        <dbReference type="ARBA" id="ARBA00025404"/>
    </source>
</evidence>
<evidence type="ECO:0000259" key="9">
    <source>
        <dbReference type="PROSITE" id="PS50102"/>
    </source>
</evidence>
<dbReference type="Proteomes" id="UP000188268">
    <property type="component" value="Unassembled WGS sequence"/>
</dbReference>
<comment type="caution">
    <text evidence="10">The sequence shown here is derived from an EMBL/GenBank/DDBJ whole genome shotgun (WGS) entry which is preliminary data.</text>
</comment>
<dbReference type="InterPro" id="IPR048289">
    <property type="entry name" value="RRM2_NsCP33-like"/>
</dbReference>
<dbReference type="InterPro" id="IPR017853">
    <property type="entry name" value="GH"/>
</dbReference>